<sequence length="290" mass="32626">MILSTTTDSVFETFGYENGIRLLAKLGFDALDLNLIHPIYEAEFSEENYESTCLKLKQWAEDNNIYFNQAHAPFPSYRFGDDEYNEKVKPALIRSIKAAGLVGAKQIVVHPTACPDSVDQKEFNIEFYNSLLPYAKEAHTKIALENMWGFDSAQNKIVPNVCSFGRELADFFDALDPEYFTVCLDVGHCGLVGQTAGAAIFELGGQRLCALHVHDNDNVRDLHTIPYQGKINWDAVMTALKCIEYDGDFTYEVGGHFLSTYKNEPELMVKALELMVTTGRILIAKYDNAF</sequence>
<evidence type="ECO:0000259" key="1">
    <source>
        <dbReference type="Pfam" id="PF01261"/>
    </source>
</evidence>
<dbReference type="Gene3D" id="3.20.20.150">
    <property type="entry name" value="Divalent-metal-dependent TIM barrel enzymes"/>
    <property type="match status" value="1"/>
</dbReference>
<proteinExistence type="predicted"/>
<dbReference type="PANTHER" id="PTHR12110">
    <property type="entry name" value="HYDROXYPYRUVATE ISOMERASE"/>
    <property type="match status" value="1"/>
</dbReference>
<dbReference type="InterPro" id="IPR050312">
    <property type="entry name" value="IolE/XylAMocC-like"/>
</dbReference>
<dbReference type="RefSeq" id="WP_249311681.1">
    <property type="nucleotide sequence ID" value="NZ_JACRSU010000002.1"/>
</dbReference>
<accession>A0A926HXW9</accession>
<evidence type="ECO:0000313" key="3">
    <source>
        <dbReference type="Proteomes" id="UP000611762"/>
    </source>
</evidence>
<feature type="domain" description="Xylose isomerase-like TIM barrel" evidence="1">
    <location>
        <begin position="20"/>
        <end position="273"/>
    </location>
</feature>
<evidence type="ECO:0000313" key="2">
    <source>
        <dbReference type="EMBL" id="MBC8540499.1"/>
    </source>
</evidence>
<dbReference type="Pfam" id="PF01261">
    <property type="entry name" value="AP_endonuc_2"/>
    <property type="match status" value="1"/>
</dbReference>
<protein>
    <submittedName>
        <fullName evidence="2">Sugar phosphate isomerase/epimerase</fullName>
    </submittedName>
</protein>
<reference evidence="2" key="1">
    <citation type="submission" date="2020-08" db="EMBL/GenBank/DDBJ databases">
        <title>Genome public.</title>
        <authorList>
            <person name="Liu C."/>
            <person name="Sun Q."/>
        </authorList>
    </citation>
    <scope>NUCLEOTIDE SEQUENCE</scope>
    <source>
        <strain evidence="2">H8</strain>
    </source>
</reference>
<keyword evidence="2" id="KW-0413">Isomerase</keyword>
<name>A0A926HXW9_9FIRM</name>
<dbReference type="SUPFAM" id="SSF51658">
    <property type="entry name" value="Xylose isomerase-like"/>
    <property type="match status" value="1"/>
</dbReference>
<gene>
    <name evidence="2" type="ORF">H8698_05860</name>
</gene>
<organism evidence="2 3">
    <name type="scientific">Congzhengia minquanensis</name>
    <dbReference type="NCBI Taxonomy" id="2763657"/>
    <lineage>
        <taxon>Bacteria</taxon>
        <taxon>Bacillati</taxon>
        <taxon>Bacillota</taxon>
        <taxon>Clostridia</taxon>
        <taxon>Eubacteriales</taxon>
        <taxon>Oscillospiraceae</taxon>
        <taxon>Congzhengia</taxon>
    </lineage>
</organism>
<dbReference type="InterPro" id="IPR036237">
    <property type="entry name" value="Xyl_isomerase-like_sf"/>
</dbReference>
<dbReference type="EMBL" id="JACRSU010000002">
    <property type="protein sequence ID" value="MBC8540499.1"/>
    <property type="molecule type" value="Genomic_DNA"/>
</dbReference>
<keyword evidence="3" id="KW-1185">Reference proteome</keyword>
<dbReference type="InterPro" id="IPR013022">
    <property type="entry name" value="Xyl_isomerase-like_TIM-brl"/>
</dbReference>
<comment type="caution">
    <text evidence="2">The sequence shown here is derived from an EMBL/GenBank/DDBJ whole genome shotgun (WGS) entry which is preliminary data.</text>
</comment>
<dbReference type="Proteomes" id="UP000611762">
    <property type="component" value="Unassembled WGS sequence"/>
</dbReference>
<dbReference type="GO" id="GO:0016853">
    <property type="term" value="F:isomerase activity"/>
    <property type="evidence" value="ECO:0007669"/>
    <property type="project" value="UniProtKB-KW"/>
</dbReference>
<dbReference type="AlphaFoldDB" id="A0A926HXW9"/>
<dbReference type="PANTHER" id="PTHR12110:SF21">
    <property type="entry name" value="XYLOSE ISOMERASE-LIKE TIM BARREL DOMAIN-CONTAINING PROTEIN"/>
    <property type="match status" value="1"/>
</dbReference>